<dbReference type="PANTHER" id="PTHR30372">
    <property type="entry name" value="LIPID-A-DISACCHARIDE SYNTHASE"/>
    <property type="match status" value="1"/>
</dbReference>
<keyword evidence="9 11" id="KW-0443">Lipid metabolism</keyword>
<dbReference type="EC" id="2.4.1.182" evidence="3 11"/>
<name>A0A316FIT2_9BURK</name>
<accession>A0A316FIT2</accession>
<evidence type="ECO:0000256" key="3">
    <source>
        <dbReference type="ARBA" id="ARBA00012687"/>
    </source>
</evidence>
<evidence type="ECO:0000256" key="7">
    <source>
        <dbReference type="ARBA" id="ARBA00022676"/>
    </source>
</evidence>
<organism evidence="13 14">
    <name type="scientific">Cupriavidus plantarum</name>
    <dbReference type="NCBI Taxonomy" id="942865"/>
    <lineage>
        <taxon>Bacteria</taxon>
        <taxon>Pseudomonadati</taxon>
        <taxon>Pseudomonadota</taxon>
        <taxon>Betaproteobacteria</taxon>
        <taxon>Burkholderiales</taxon>
        <taxon>Burkholderiaceae</taxon>
        <taxon>Cupriavidus</taxon>
    </lineage>
</organism>
<dbReference type="NCBIfam" id="TIGR00215">
    <property type="entry name" value="lpxB"/>
    <property type="match status" value="1"/>
</dbReference>
<evidence type="ECO:0000256" key="1">
    <source>
        <dbReference type="ARBA" id="ARBA00002056"/>
    </source>
</evidence>
<evidence type="ECO:0000256" key="11">
    <source>
        <dbReference type="HAMAP-Rule" id="MF_00392"/>
    </source>
</evidence>
<dbReference type="Gene3D" id="3.40.50.2000">
    <property type="entry name" value="Glycogen Phosphorylase B"/>
    <property type="match status" value="1"/>
</dbReference>
<evidence type="ECO:0000313" key="13">
    <source>
        <dbReference type="EMBL" id="PWK37530.1"/>
    </source>
</evidence>
<dbReference type="GO" id="GO:0005543">
    <property type="term" value="F:phospholipid binding"/>
    <property type="evidence" value="ECO:0007669"/>
    <property type="project" value="TreeGrafter"/>
</dbReference>
<evidence type="ECO:0000256" key="12">
    <source>
        <dbReference type="SAM" id="MobiDB-lite"/>
    </source>
</evidence>
<keyword evidence="8 11" id="KW-0808">Transferase</keyword>
<protein>
    <recommendedName>
        <fullName evidence="4 11">Lipid-A-disaccharide synthase</fullName>
        <ecNumber evidence="3 11">2.4.1.182</ecNumber>
    </recommendedName>
</protein>
<keyword evidence="6 11" id="KW-0441">Lipid A biosynthesis</keyword>
<dbReference type="HAMAP" id="MF_00392">
    <property type="entry name" value="LpxB"/>
    <property type="match status" value="1"/>
</dbReference>
<evidence type="ECO:0000256" key="4">
    <source>
        <dbReference type="ARBA" id="ARBA00020902"/>
    </source>
</evidence>
<dbReference type="Pfam" id="PF02684">
    <property type="entry name" value="LpxB"/>
    <property type="match status" value="1"/>
</dbReference>
<dbReference type="EMBL" id="QGGT01000001">
    <property type="protein sequence ID" value="PWK37530.1"/>
    <property type="molecule type" value="Genomic_DNA"/>
</dbReference>
<evidence type="ECO:0000313" key="14">
    <source>
        <dbReference type="Proteomes" id="UP000245754"/>
    </source>
</evidence>
<dbReference type="UniPathway" id="UPA00973"/>
<comment type="similarity">
    <text evidence="2 11">Belongs to the LpxB family.</text>
</comment>
<dbReference type="GO" id="GO:0016020">
    <property type="term" value="C:membrane"/>
    <property type="evidence" value="ECO:0007669"/>
    <property type="project" value="GOC"/>
</dbReference>
<dbReference type="SUPFAM" id="SSF53756">
    <property type="entry name" value="UDP-Glycosyltransferase/glycogen phosphorylase"/>
    <property type="match status" value="1"/>
</dbReference>
<evidence type="ECO:0000256" key="2">
    <source>
        <dbReference type="ARBA" id="ARBA00007868"/>
    </source>
</evidence>
<reference evidence="13 14" key="1">
    <citation type="submission" date="2018-05" db="EMBL/GenBank/DDBJ databases">
        <title>Genomic Encyclopedia of Type Strains, Phase IV (KMG-V): Genome sequencing to study the core and pangenomes of soil and plant-associated prokaryotes.</title>
        <authorList>
            <person name="Whitman W."/>
        </authorList>
    </citation>
    <scope>NUCLEOTIDE SEQUENCE [LARGE SCALE GENOMIC DNA]</scope>
    <source>
        <strain evidence="13 14">SLV-132</strain>
    </source>
</reference>
<dbReference type="GO" id="GO:0008915">
    <property type="term" value="F:lipid-A-disaccharide synthase activity"/>
    <property type="evidence" value="ECO:0007669"/>
    <property type="project" value="UniProtKB-UniRule"/>
</dbReference>
<comment type="catalytic activity">
    <reaction evidence="10 11">
        <text>a lipid X + a UDP-2-N,3-O-bis[(3R)-3-hydroxyacyl]-alpha-D-glucosamine = a lipid A disaccharide + UDP + H(+)</text>
        <dbReference type="Rhea" id="RHEA:67828"/>
        <dbReference type="ChEBI" id="CHEBI:15378"/>
        <dbReference type="ChEBI" id="CHEBI:58223"/>
        <dbReference type="ChEBI" id="CHEBI:137748"/>
        <dbReference type="ChEBI" id="CHEBI:176338"/>
        <dbReference type="ChEBI" id="CHEBI:176343"/>
        <dbReference type="EC" id="2.4.1.182"/>
    </reaction>
</comment>
<keyword evidence="14" id="KW-1185">Reference proteome</keyword>
<comment type="pathway">
    <text evidence="11">Bacterial outer membrane biogenesis; LPS lipid A biosynthesis.</text>
</comment>
<dbReference type="GO" id="GO:0009245">
    <property type="term" value="P:lipid A biosynthetic process"/>
    <property type="evidence" value="ECO:0007669"/>
    <property type="project" value="UniProtKB-UniRule"/>
</dbReference>
<evidence type="ECO:0000256" key="5">
    <source>
        <dbReference type="ARBA" id="ARBA00022516"/>
    </source>
</evidence>
<dbReference type="InterPro" id="IPR003835">
    <property type="entry name" value="Glyco_trans_19"/>
</dbReference>
<evidence type="ECO:0000256" key="8">
    <source>
        <dbReference type="ARBA" id="ARBA00022679"/>
    </source>
</evidence>
<evidence type="ECO:0000256" key="9">
    <source>
        <dbReference type="ARBA" id="ARBA00023098"/>
    </source>
</evidence>
<keyword evidence="5 11" id="KW-0444">Lipid biosynthesis</keyword>
<dbReference type="AlphaFoldDB" id="A0A316FIT2"/>
<keyword evidence="7 11" id="KW-0328">Glycosyltransferase</keyword>
<feature type="region of interest" description="Disordered" evidence="12">
    <location>
        <begin position="1"/>
        <end position="41"/>
    </location>
</feature>
<feature type="compositionally biased region" description="Low complexity" evidence="12">
    <location>
        <begin position="22"/>
        <end position="33"/>
    </location>
</feature>
<dbReference type="PANTHER" id="PTHR30372:SF4">
    <property type="entry name" value="LIPID-A-DISACCHARIDE SYNTHASE, MITOCHONDRIAL-RELATED"/>
    <property type="match status" value="1"/>
</dbReference>
<gene>
    <name evidence="11" type="primary">lpxB</name>
    <name evidence="13" type="ORF">C7419_1011412</name>
</gene>
<evidence type="ECO:0000256" key="6">
    <source>
        <dbReference type="ARBA" id="ARBA00022556"/>
    </source>
</evidence>
<evidence type="ECO:0000256" key="10">
    <source>
        <dbReference type="ARBA" id="ARBA00048975"/>
    </source>
</evidence>
<sequence>MVDATVGGEMPGESALQPGDRVTQQVTEQVPEQGAGRSPKRGTVAMVAGEASGDLLASLLLEGLHARLGETVDYAGIGGRRMMEQGFVSHWPMETLSVNGYVEVLGSLREILATRRAIREKLIAQPPLCFIGVDAPDFNFGLEVPLRRAGIPVVHFVSPSIWAWRGGRIRTIARAVDHILCLFPFEPEIYARAGIPATYVGHPLADVIPMEPDVAGARAKLGLPEGKRVVAVLPGSRQSEVKNLGATFFGAMARMHRMDGNLCFVLPAASAPLRAIVEAHYSEYPELDVTIVDGQSHLAMEAADVVLLASGTATLEAALYKKPMVISYKVPWLTAQIMKRQGYLPYVGLPNILSGRFVVPELLQDDATPEALARETLLQLNDEGNIAFLREHFTAMHQTLKRNTASIAADVVVDLMHQRGVR</sequence>
<proteinExistence type="inferred from homology"/>
<comment type="caution">
    <text evidence="13">The sequence shown here is derived from an EMBL/GenBank/DDBJ whole genome shotgun (WGS) entry which is preliminary data.</text>
</comment>
<dbReference type="Proteomes" id="UP000245754">
    <property type="component" value="Unassembled WGS sequence"/>
</dbReference>
<comment type="function">
    <text evidence="1 11">Condensation of UDP-2,3-diacylglucosamine and 2,3-diacylglucosamine-1-phosphate to form lipid A disaccharide, a precursor of lipid A, a phosphorylated glycolipid that anchors the lipopolysaccharide to the outer membrane of the cell.</text>
</comment>